<dbReference type="EMBL" id="LGRX02023277">
    <property type="protein sequence ID" value="KAK3254687.1"/>
    <property type="molecule type" value="Genomic_DNA"/>
</dbReference>
<evidence type="ECO:0000313" key="1">
    <source>
        <dbReference type="EMBL" id="KAK3254687.1"/>
    </source>
</evidence>
<dbReference type="Proteomes" id="UP001190700">
    <property type="component" value="Unassembled WGS sequence"/>
</dbReference>
<name>A0AAE0CGL6_9CHLO</name>
<evidence type="ECO:0000313" key="2">
    <source>
        <dbReference type="Proteomes" id="UP001190700"/>
    </source>
</evidence>
<dbReference type="AlphaFoldDB" id="A0AAE0CGL6"/>
<keyword evidence="2" id="KW-1185">Reference proteome</keyword>
<proteinExistence type="predicted"/>
<accession>A0AAE0CGL6</accession>
<sequence length="180" mass="19034">MEVGQKTVKAFLRELEGKMVRLRCDNEAVAAMLSSAFLRSAEHSSLAAAASGTAQVIRALTVWMQRAALQHVGSNGPRQGQTTEPSACCWAAFIAIGTPETSASLWADDVFFSVSEIAEVLWKEKGRGHKLLKGRLGVSTTGVAGQGVPATQGAVLRVALPLLLGFSSRSLKSCHRAGNN</sequence>
<organism evidence="1 2">
    <name type="scientific">Cymbomonas tetramitiformis</name>
    <dbReference type="NCBI Taxonomy" id="36881"/>
    <lineage>
        <taxon>Eukaryota</taxon>
        <taxon>Viridiplantae</taxon>
        <taxon>Chlorophyta</taxon>
        <taxon>Pyramimonadophyceae</taxon>
        <taxon>Pyramimonadales</taxon>
        <taxon>Pyramimonadaceae</taxon>
        <taxon>Cymbomonas</taxon>
    </lineage>
</organism>
<reference evidence="1 2" key="1">
    <citation type="journal article" date="2015" name="Genome Biol. Evol.">
        <title>Comparative Genomics of a Bacterivorous Green Alga Reveals Evolutionary Causalities and Consequences of Phago-Mixotrophic Mode of Nutrition.</title>
        <authorList>
            <person name="Burns J.A."/>
            <person name="Paasch A."/>
            <person name="Narechania A."/>
            <person name="Kim E."/>
        </authorList>
    </citation>
    <scope>NUCLEOTIDE SEQUENCE [LARGE SCALE GENOMIC DNA]</scope>
    <source>
        <strain evidence="1 2">PLY_AMNH</strain>
    </source>
</reference>
<comment type="caution">
    <text evidence="1">The sequence shown here is derived from an EMBL/GenBank/DDBJ whole genome shotgun (WGS) entry which is preliminary data.</text>
</comment>
<gene>
    <name evidence="1" type="ORF">CYMTET_36110</name>
</gene>
<protein>
    <submittedName>
        <fullName evidence="1">Uncharacterized protein</fullName>
    </submittedName>
</protein>